<dbReference type="AlphaFoldDB" id="A0A0W0FQP0"/>
<proteinExistence type="predicted"/>
<accession>A0A0W0FQP0</accession>
<reference evidence="1 2" key="1">
    <citation type="submission" date="2015-12" db="EMBL/GenBank/DDBJ databases">
        <title>Draft genome sequence of Moniliophthora roreri, the causal agent of frosty pod rot of cacao.</title>
        <authorList>
            <person name="Aime M.C."/>
            <person name="Diaz-Valderrama J.R."/>
            <person name="Kijpornyongpan T."/>
            <person name="Phillips-Mora W."/>
        </authorList>
    </citation>
    <scope>NUCLEOTIDE SEQUENCE [LARGE SCALE GENOMIC DNA]</scope>
    <source>
        <strain evidence="1 2">MCA 2952</strain>
    </source>
</reference>
<evidence type="ECO:0000313" key="1">
    <source>
        <dbReference type="EMBL" id="KTB38672.1"/>
    </source>
</evidence>
<protein>
    <submittedName>
        <fullName evidence="1">Uncharacterized protein</fullName>
    </submittedName>
</protein>
<evidence type="ECO:0000313" key="2">
    <source>
        <dbReference type="Proteomes" id="UP000054988"/>
    </source>
</evidence>
<gene>
    <name evidence="1" type="ORF">WG66_8677</name>
</gene>
<organism evidence="1 2">
    <name type="scientific">Moniliophthora roreri</name>
    <name type="common">Frosty pod rot fungus</name>
    <name type="synonym">Monilia roreri</name>
    <dbReference type="NCBI Taxonomy" id="221103"/>
    <lineage>
        <taxon>Eukaryota</taxon>
        <taxon>Fungi</taxon>
        <taxon>Dikarya</taxon>
        <taxon>Basidiomycota</taxon>
        <taxon>Agaricomycotina</taxon>
        <taxon>Agaricomycetes</taxon>
        <taxon>Agaricomycetidae</taxon>
        <taxon>Agaricales</taxon>
        <taxon>Marasmiineae</taxon>
        <taxon>Marasmiaceae</taxon>
        <taxon>Moniliophthora</taxon>
    </lineage>
</organism>
<dbReference type="EMBL" id="LATX01001734">
    <property type="protein sequence ID" value="KTB38672.1"/>
    <property type="molecule type" value="Genomic_DNA"/>
</dbReference>
<comment type="caution">
    <text evidence="1">The sequence shown here is derived from an EMBL/GenBank/DDBJ whole genome shotgun (WGS) entry which is preliminary data.</text>
</comment>
<dbReference type="Proteomes" id="UP000054988">
    <property type="component" value="Unassembled WGS sequence"/>
</dbReference>
<name>A0A0W0FQP0_MONRR</name>
<sequence length="554" mass="63288">MPQHRPSNAPSPSNNYIEVSDQTQLPTDSPNIENIPELTKRIALDIEKLQAEAIRYEEAALAARQKSALLQNILNSYLNSTLPLFRLPDEILTVIVEQCVEADTTGHALSNHAITRVLARTSRRWRRLVLSTPSLWKIVRVNTVIHKECPQSWETLLRSWLQHSEPLPISCLAIFGEIGRGGYNMILLQLLISQAYRWHHVDFDFGSDSALYYQLTHTRSHMAHLCSLYLAVAAVTDEHASGNTSQAFLFAPELREATLFNDITPGARQIILTLPWSQLQELSWSVNTPCEFLDVTPHLSTLRYCYLEIASDTEVDDRQVVTLSHLRHLEVYGPYLGVIKLLDHLTLPSLGDFGMHFKEFVNIVGDLILSTFVALQKRSSCHPGFLSSHLMIFSSPSLEEGIETVEELSLEMGTIIDNTQALFNLRTIKLFRKLRILHVLFEDLSETLLSQLADVMEARCRPTSDTRCLEQLSLEVIQWDDRPKTLLSTRSPSFRRILDLQRHGLALQGEVIDGVWHSRYRDTRWCAGDVTKDERRWARFGYCDWLKDSIYNFG</sequence>